<dbReference type="EMBL" id="AEJB01000361">
    <property type="protein sequence ID" value="ELP65731.1"/>
    <property type="molecule type" value="Genomic_DNA"/>
</dbReference>
<dbReference type="GeneID" id="97407717"/>
<organism evidence="2 3">
    <name type="scientific">Streptomyces turgidiscabies (strain Car8)</name>
    <dbReference type="NCBI Taxonomy" id="698760"/>
    <lineage>
        <taxon>Bacteria</taxon>
        <taxon>Bacillati</taxon>
        <taxon>Actinomycetota</taxon>
        <taxon>Actinomycetes</taxon>
        <taxon>Kitasatosporales</taxon>
        <taxon>Streptomycetaceae</taxon>
        <taxon>Streptomyces</taxon>
    </lineage>
</organism>
<comment type="caution">
    <text evidence="2">The sequence shown here is derived from an EMBL/GenBank/DDBJ whole genome shotgun (WGS) entry which is preliminary data.</text>
</comment>
<dbReference type="RefSeq" id="WP_006378656.1">
    <property type="nucleotide sequence ID" value="NZ_AEJB01000361.1"/>
</dbReference>
<dbReference type="Proteomes" id="UP000010931">
    <property type="component" value="Unassembled WGS sequence"/>
</dbReference>
<dbReference type="PATRIC" id="fig|698760.3.peg.5097"/>
<accession>L7F404</accession>
<dbReference type="AlphaFoldDB" id="L7F404"/>
<feature type="compositionally biased region" description="Basic residues" evidence="1">
    <location>
        <begin position="49"/>
        <end position="58"/>
    </location>
</feature>
<proteinExistence type="predicted"/>
<sequence length="58" mass="6615">MTSRSRVTGTSKAELQKLSKTGLYEWAEQMVPRRSKMSREQLISSLPGPRHRRSKSPA</sequence>
<keyword evidence="3" id="KW-1185">Reference proteome</keyword>
<gene>
    <name evidence="2" type="ORF">STRTUCAR8_10223</name>
</gene>
<protein>
    <submittedName>
        <fullName evidence="2">Uncharacterized protein</fullName>
    </submittedName>
</protein>
<feature type="region of interest" description="Disordered" evidence="1">
    <location>
        <begin position="31"/>
        <end position="58"/>
    </location>
</feature>
<evidence type="ECO:0000313" key="2">
    <source>
        <dbReference type="EMBL" id="ELP65731.1"/>
    </source>
</evidence>
<reference evidence="2 3" key="1">
    <citation type="journal article" date="2011" name="Plasmid">
        <title>Streptomyces turgidiscabies Car8 contains a modular pathogenicity island that shares virulence genes with other actinobacterial plant pathogens.</title>
        <authorList>
            <person name="Huguet-Tapia J.C."/>
            <person name="Badger J.H."/>
            <person name="Loria R."/>
            <person name="Pettis G.S."/>
        </authorList>
    </citation>
    <scope>NUCLEOTIDE SEQUENCE [LARGE SCALE GENOMIC DNA]</scope>
    <source>
        <strain evidence="2 3">Car8</strain>
    </source>
</reference>
<evidence type="ECO:0000313" key="3">
    <source>
        <dbReference type="Proteomes" id="UP000010931"/>
    </source>
</evidence>
<name>L7F404_STRT8</name>
<evidence type="ECO:0000256" key="1">
    <source>
        <dbReference type="SAM" id="MobiDB-lite"/>
    </source>
</evidence>